<dbReference type="GO" id="GO:0005524">
    <property type="term" value="F:ATP binding"/>
    <property type="evidence" value="ECO:0007669"/>
    <property type="project" value="InterPro"/>
</dbReference>
<evidence type="ECO:0000313" key="3">
    <source>
        <dbReference type="EMBL" id="KAF0974861.1"/>
    </source>
</evidence>
<dbReference type="RefSeq" id="XP_044559574.1">
    <property type="nucleotide sequence ID" value="XM_044709959.1"/>
</dbReference>
<gene>
    <name evidence="3" type="ORF">FDP41_006335</name>
</gene>
<feature type="compositionally biased region" description="Polar residues" evidence="1">
    <location>
        <begin position="460"/>
        <end position="478"/>
    </location>
</feature>
<dbReference type="InterPro" id="IPR027417">
    <property type="entry name" value="P-loop_NTPase"/>
</dbReference>
<dbReference type="OrthoDB" id="10251412at2759"/>
<dbReference type="OMA" id="KFDMFER"/>
<dbReference type="GO" id="GO:0016887">
    <property type="term" value="F:ATP hydrolysis activity"/>
    <property type="evidence" value="ECO:0007669"/>
    <property type="project" value="InterPro"/>
</dbReference>
<feature type="region of interest" description="Disordered" evidence="1">
    <location>
        <begin position="460"/>
        <end position="491"/>
    </location>
</feature>
<dbReference type="InterPro" id="IPR003959">
    <property type="entry name" value="ATPase_AAA_core"/>
</dbReference>
<protein>
    <recommendedName>
        <fullName evidence="2">ATPase AAA-type core domain-containing protein</fullName>
    </recommendedName>
</protein>
<dbReference type="Pfam" id="PF00004">
    <property type="entry name" value="AAA"/>
    <property type="match status" value="1"/>
</dbReference>
<dbReference type="Gene3D" id="3.40.50.300">
    <property type="entry name" value="P-loop containing nucleotide triphosphate hydrolases"/>
    <property type="match status" value="1"/>
</dbReference>
<dbReference type="Proteomes" id="UP000444721">
    <property type="component" value="Unassembled WGS sequence"/>
</dbReference>
<sequence>MSIYKNLLAQYPHPHIIRGYANDSQCWCFPSRLVRAFPKEFSMTLTDDYHIHMIGNEEKEFVLDFSEGLILKCKTYSDNTFIRGVKPNPAVSHRVIVRYFPASEIEGSCRELLGIGDKEKTVARYKESVFVIYPNKKVEALFEWYVDNVRSPERGRNLYAYNVKEEYWMRKYQYVGLDQEHVFGLDDKFDMFERDFTIIHKKIELLHKVGKSCSLNYFLHGPPGTGKSSFAKCVATKYNLDIYTANLKDAKHIKDSDAIKSILSPRKMIFKEEPERDNSECSNGGCGDDDYDECDYDKIINPGKHEYVVVLIEDFDRYLNSCNSEEMSNVLNAIDGVEPSDGIIRIFSANNTEEIKLNKAFLSRMNGIWRFEINSQESIEKRVYELFPHNQVRLSKEEDPEQKPVQCLYAKRAAEYKMSLREVTNHLCRYLMDEVNGIVEAYKDIERFVQEKEIKVENDSFTINGTEDGQQENGIADSNDTEASSEYETKV</sequence>
<dbReference type="VEuPathDB" id="AmoebaDB:NF0100200"/>
<feature type="domain" description="ATPase AAA-type core" evidence="2">
    <location>
        <begin position="218"/>
        <end position="368"/>
    </location>
</feature>
<evidence type="ECO:0000313" key="4">
    <source>
        <dbReference type="Proteomes" id="UP000444721"/>
    </source>
</evidence>
<dbReference type="SUPFAM" id="SSF52540">
    <property type="entry name" value="P-loop containing nucleoside triphosphate hydrolases"/>
    <property type="match status" value="1"/>
</dbReference>
<dbReference type="GeneID" id="68113553"/>
<organism evidence="3 4">
    <name type="scientific">Naegleria fowleri</name>
    <name type="common">Brain eating amoeba</name>
    <dbReference type="NCBI Taxonomy" id="5763"/>
    <lineage>
        <taxon>Eukaryota</taxon>
        <taxon>Discoba</taxon>
        <taxon>Heterolobosea</taxon>
        <taxon>Tetramitia</taxon>
        <taxon>Eutetramitia</taxon>
        <taxon>Vahlkampfiidae</taxon>
        <taxon>Naegleria</taxon>
    </lineage>
</organism>
<accession>A0A6A5BKH3</accession>
<dbReference type="AlphaFoldDB" id="A0A6A5BKH3"/>
<proteinExistence type="predicted"/>
<dbReference type="VEuPathDB" id="AmoebaDB:FDP41_006335"/>
<dbReference type="EMBL" id="VFQX01000051">
    <property type="protein sequence ID" value="KAF0974861.1"/>
    <property type="molecule type" value="Genomic_DNA"/>
</dbReference>
<name>A0A6A5BKH3_NAEFO</name>
<comment type="caution">
    <text evidence="3">The sequence shown here is derived from an EMBL/GenBank/DDBJ whole genome shotgun (WGS) entry which is preliminary data.</text>
</comment>
<dbReference type="InterPro" id="IPR050747">
    <property type="entry name" value="Mitochondrial_chaperone_BCS1"/>
</dbReference>
<evidence type="ECO:0000259" key="2">
    <source>
        <dbReference type="Pfam" id="PF00004"/>
    </source>
</evidence>
<reference evidence="3 4" key="1">
    <citation type="journal article" date="2019" name="Sci. Rep.">
        <title>Nanopore sequencing improves the draft genome of the human pathogenic amoeba Naegleria fowleri.</title>
        <authorList>
            <person name="Liechti N."/>
            <person name="Schurch N."/>
            <person name="Bruggmann R."/>
            <person name="Wittwer M."/>
        </authorList>
    </citation>
    <scope>NUCLEOTIDE SEQUENCE [LARGE SCALE GENOMIC DNA]</scope>
    <source>
        <strain evidence="3 4">ATCC 30894</strain>
    </source>
</reference>
<evidence type="ECO:0000256" key="1">
    <source>
        <dbReference type="SAM" id="MobiDB-lite"/>
    </source>
</evidence>
<dbReference type="PANTHER" id="PTHR23070">
    <property type="entry name" value="BCS1 AAA-TYPE ATPASE"/>
    <property type="match status" value="1"/>
</dbReference>
<keyword evidence="4" id="KW-1185">Reference proteome</keyword>
<dbReference type="VEuPathDB" id="AmoebaDB:NfTy_076530"/>